<evidence type="ECO:0000256" key="1">
    <source>
        <dbReference type="ARBA" id="ARBA00004370"/>
    </source>
</evidence>
<protein>
    <submittedName>
        <fullName evidence="8">Mechanosensitive ion channel family protein</fullName>
    </submittedName>
</protein>
<feature type="domain" description="Mechanosensitive ion channel MscS" evidence="7">
    <location>
        <begin position="144"/>
        <end position="210"/>
    </location>
</feature>
<evidence type="ECO:0000313" key="8">
    <source>
        <dbReference type="EMBL" id="RIJ30836.1"/>
    </source>
</evidence>
<keyword evidence="4 6" id="KW-0472">Membrane</keyword>
<dbReference type="InterPro" id="IPR023408">
    <property type="entry name" value="MscS_beta-dom_sf"/>
</dbReference>
<evidence type="ECO:0000259" key="7">
    <source>
        <dbReference type="Pfam" id="PF00924"/>
    </source>
</evidence>
<dbReference type="GO" id="GO:0016020">
    <property type="term" value="C:membrane"/>
    <property type="evidence" value="ECO:0007669"/>
    <property type="project" value="UniProtKB-SubCell"/>
</dbReference>
<feature type="transmembrane region" description="Helical" evidence="6">
    <location>
        <begin position="41"/>
        <end position="65"/>
    </location>
</feature>
<organism evidence="8 9">
    <name type="scientific">Henriciella algicola</name>
    <dbReference type="NCBI Taxonomy" id="1608422"/>
    <lineage>
        <taxon>Bacteria</taxon>
        <taxon>Pseudomonadati</taxon>
        <taxon>Pseudomonadota</taxon>
        <taxon>Alphaproteobacteria</taxon>
        <taxon>Hyphomonadales</taxon>
        <taxon>Hyphomonadaceae</taxon>
        <taxon>Henriciella</taxon>
    </lineage>
</organism>
<reference evidence="8 9" key="1">
    <citation type="submission" date="2018-08" db="EMBL/GenBank/DDBJ databases">
        <title>Henriciella mobilis sp. nov., isolated from seawater.</title>
        <authorList>
            <person name="Cheng H."/>
            <person name="Wu Y.-H."/>
            <person name="Xu X.-W."/>
            <person name="Guo L.-L."/>
        </authorList>
    </citation>
    <scope>NUCLEOTIDE SEQUENCE [LARGE SCALE GENOMIC DNA]</scope>
    <source>
        <strain evidence="8 9">CCUG67844</strain>
    </source>
</reference>
<dbReference type="AlphaFoldDB" id="A0A399RGV7"/>
<keyword evidence="2 6" id="KW-0812">Transmembrane</keyword>
<dbReference type="PANTHER" id="PTHR30566:SF25">
    <property type="entry name" value="INNER MEMBRANE PROTEIN"/>
    <property type="match status" value="1"/>
</dbReference>
<evidence type="ECO:0000256" key="3">
    <source>
        <dbReference type="ARBA" id="ARBA00022989"/>
    </source>
</evidence>
<feature type="transmembrane region" description="Helical" evidence="6">
    <location>
        <begin position="95"/>
        <end position="116"/>
    </location>
</feature>
<dbReference type="GO" id="GO:0008381">
    <property type="term" value="F:mechanosensitive monoatomic ion channel activity"/>
    <property type="evidence" value="ECO:0007669"/>
    <property type="project" value="UniProtKB-ARBA"/>
</dbReference>
<dbReference type="InterPro" id="IPR010920">
    <property type="entry name" value="LSM_dom_sf"/>
</dbReference>
<dbReference type="RefSeq" id="WP_119452338.1">
    <property type="nucleotide sequence ID" value="NZ_QWGA01000003.1"/>
</dbReference>
<keyword evidence="3 6" id="KW-1133">Transmembrane helix</keyword>
<feature type="region of interest" description="Disordered" evidence="5">
    <location>
        <begin position="311"/>
        <end position="348"/>
    </location>
</feature>
<dbReference type="InterPro" id="IPR006685">
    <property type="entry name" value="MscS_channel_2nd"/>
</dbReference>
<gene>
    <name evidence="8" type="ORF">D1222_00755</name>
</gene>
<evidence type="ECO:0000313" key="9">
    <source>
        <dbReference type="Proteomes" id="UP000265845"/>
    </source>
</evidence>
<dbReference type="Pfam" id="PF00924">
    <property type="entry name" value="MS_channel_2nd"/>
    <property type="match status" value="1"/>
</dbReference>
<dbReference type="PANTHER" id="PTHR30566">
    <property type="entry name" value="YNAI-RELATED MECHANOSENSITIVE ION CHANNEL"/>
    <property type="match status" value="1"/>
</dbReference>
<name>A0A399RGV7_9PROT</name>
<feature type="transmembrane region" description="Helical" evidence="6">
    <location>
        <begin position="122"/>
        <end position="141"/>
    </location>
</feature>
<proteinExistence type="predicted"/>
<comment type="subcellular location">
    <subcellularLocation>
        <location evidence="1">Membrane</location>
    </subcellularLocation>
</comment>
<dbReference type="Gene3D" id="1.10.287.1260">
    <property type="match status" value="1"/>
</dbReference>
<sequence length="348" mass="38906">MTTRKLSRWEWIARLRTPVFILLCAAGLVAGAEYLWPDTDYVGATLITARFLTIAAVGWAATSLADLAIKRRMSRLDIDAADNFLARKSATRLDVMRRVIVVLGAIATLACALVVVPWARQLGVSLLASAGIVGIAVGLAARPVLANLIAGIQIAFTQPIRIEDAVVVENEWGWIEEIDLFYVVIRIWDRRRLIVPLTHFIEKPFQNWTRKTGTIIGSVYWWLDYRAPVAKMRDKLQEILDSTDLWDGEVCNLQVSETDTMTIQVRALATASTSPRAWDLRCYIREQMINWLQAEHPEAFPRIRARAEVAADEPMSFAPPPKPSDIELGDQSLDGSEHLPADQPLPKA</sequence>
<dbReference type="Proteomes" id="UP000265845">
    <property type="component" value="Unassembled WGS sequence"/>
</dbReference>
<evidence type="ECO:0000256" key="5">
    <source>
        <dbReference type="SAM" id="MobiDB-lite"/>
    </source>
</evidence>
<evidence type="ECO:0000256" key="4">
    <source>
        <dbReference type="ARBA" id="ARBA00023136"/>
    </source>
</evidence>
<dbReference type="SUPFAM" id="SSF50182">
    <property type="entry name" value="Sm-like ribonucleoproteins"/>
    <property type="match status" value="1"/>
</dbReference>
<keyword evidence="9" id="KW-1185">Reference proteome</keyword>
<dbReference type="Gene3D" id="2.30.30.60">
    <property type="match status" value="1"/>
</dbReference>
<evidence type="ECO:0000256" key="2">
    <source>
        <dbReference type="ARBA" id="ARBA00022692"/>
    </source>
</evidence>
<comment type="caution">
    <text evidence="8">The sequence shown here is derived from an EMBL/GenBank/DDBJ whole genome shotgun (WGS) entry which is preliminary data.</text>
</comment>
<dbReference type="EMBL" id="QWGA01000003">
    <property type="protein sequence ID" value="RIJ30836.1"/>
    <property type="molecule type" value="Genomic_DNA"/>
</dbReference>
<accession>A0A399RGV7</accession>
<dbReference type="OrthoDB" id="9792218at2"/>
<evidence type="ECO:0000256" key="6">
    <source>
        <dbReference type="SAM" id="Phobius"/>
    </source>
</evidence>